<dbReference type="Pfam" id="PF24605">
    <property type="entry name" value="CEMIP_X"/>
    <property type="match status" value="1"/>
</dbReference>
<dbReference type="GO" id="GO:0030246">
    <property type="term" value="F:carbohydrate binding"/>
    <property type="evidence" value="ECO:0007669"/>
    <property type="project" value="UniProtKB-KW"/>
</dbReference>
<protein>
    <submittedName>
        <fullName evidence="4">Uncharacterized protein</fullName>
    </submittedName>
</protein>
<dbReference type="PANTHER" id="PTHR15535">
    <property type="entry name" value="TRANSMEMBRANE PROTEIN 2-RELATED"/>
    <property type="match status" value="1"/>
</dbReference>
<feature type="domain" description="CEMIP" evidence="3">
    <location>
        <begin position="2"/>
        <end position="73"/>
    </location>
</feature>
<evidence type="ECO:0000256" key="1">
    <source>
        <dbReference type="ARBA" id="ARBA00022734"/>
    </source>
</evidence>
<evidence type="ECO:0000313" key="4">
    <source>
        <dbReference type="Ensembl" id="ENSHHUP00000032222.1"/>
    </source>
</evidence>
<dbReference type="AlphaFoldDB" id="A0A4W5M1L3"/>
<organism evidence="4 5">
    <name type="scientific">Hucho hucho</name>
    <name type="common">huchen</name>
    <dbReference type="NCBI Taxonomy" id="62062"/>
    <lineage>
        <taxon>Eukaryota</taxon>
        <taxon>Metazoa</taxon>
        <taxon>Chordata</taxon>
        <taxon>Craniata</taxon>
        <taxon>Vertebrata</taxon>
        <taxon>Euteleostomi</taxon>
        <taxon>Actinopterygii</taxon>
        <taxon>Neopterygii</taxon>
        <taxon>Teleostei</taxon>
        <taxon>Protacanthopterygii</taxon>
        <taxon>Salmoniformes</taxon>
        <taxon>Salmonidae</taxon>
        <taxon>Salmoninae</taxon>
        <taxon>Hucho</taxon>
    </lineage>
</organism>
<keyword evidence="5" id="KW-1185">Reference proteome</keyword>
<dbReference type="Ensembl" id="ENSHHUT00000033542.1">
    <property type="protein sequence ID" value="ENSHHUP00000032222.1"/>
    <property type="gene ID" value="ENSHHUG00000020452.1"/>
</dbReference>
<proteinExistence type="predicted"/>
<reference evidence="4" key="3">
    <citation type="submission" date="2025-09" db="UniProtKB">
        <authorList>
            <consortium name="Ensembl"/>
        </authorList>
    </citation>
    <scope>IDENTIFICATION</scope>
</reference>
<evidence type="ECO:0000259" key="2">
    <source>
        <dbReference type="Pfam" id="PF15711"/>
    </source>
</evidence>
<accession>A0A4W5M1L3</accession>
<reference evidence="4" key="2">
    <citation type="submission" date="2025-08" db="UniProtKB">
        <authorList>
            <consortium name="Ensembl"/>
        </authorList>
    </citation>
    <scope>IDENTIFICATION</scope>
</reference>
<evidence type="ECO:0000313" key="5">
    <source>
        <dbReference type="Proteomes" id="UP000314982"/>
    </source>
</evidence>
<feature type="domain" description="ILEI/PANDER" evidence="2">
    <location>
        <begin position="134"/>
        <end position="208"/>
    </location>
</feature>
<dbReference type="InterPro" id="IPR052252">
    <property type="entry name" value="CEMIP/CEMIP2"/>
</dbReference>
<dbReference type="GeneTree" id="ENSGT00940000153636"/>
<sequence>MRTTQRDKINQSHLSRGYYYWEEDTGLLFLRVKAHNEKEDFAFCSVKGCERVKITAVIPKGSGPSDCMTQAYPLHAEMPIVDVPMPRKLPSAKLRTTDHFLEVKLESYNTRFFHIKEDFAYTEVNGRKLYQPDDGVQLTVMSGHDGRLVESKGFRNSILQGVPAQIESYVNNLTDHSIVIITSKGRLVTRGPWTRILELLGADKTLNLRGN</sequence>
<dbReference type="Pfam" id="PF15711">
    <property type="entry name" value="ILEI"/>
    <property type="match status" value="1"/>
</dbReference>
<dbReference type="InterPro" id="IPR039477">
    <property type="entry name" value="ILEI/PANDER_dom"/>
</dbReference>
<keyword evidence="1" id="KW-0430">Lectin</keyword>
<reference evidence="5" key="1">
    <citation type="submission" date="2018-06" db="EMBL/GenBank/DDBJ databases">
        <title>Genome assembly of Danube salmon.</title>
        <authorList>
            <person name="Macqueen D.J."/>
            <person name="Gundappa M.K."/>
        </authorList>
    </citation>
    <scope>NUCLEOTIDE SEQUENCE [LARGE SCALE GENOMIC DNA]</scope>
</reference>
<dbReference type="Proteomes" id="UP000314982">
    <property type="component" value="Unassembled WGS sequence"/>
</dbReference>
<evidence type="ECO:0000259" key="3">
    <source>
        <dbReference type="Pfam" id="PF24605"/>
    </source>
</evidence>
<dbReference type="PANTHER" id="PTHR15535:SF15">
    <property type="entry name" value="CELL MIGRATION-INDUCING AND HYALURONAN-BINDING PROTEIN"/>
    <property type="match status" value="1"/>
</dbReference>
<name>A0A4W5M1L3_9TELE</name>
<dbReference type="InterPro" id="IPR055400">
    <property type="entry name" value="CEMIP_X"/>
</dbReference>